<dbReference type="Pfam" id="PF01544">
    <property type="entry name" value="CorA"/>
    <property type="match status" value="1"/>
</dbReference>
<dbReference type="GO" id="GO:0000287">
    <property type="term" value="F:magnesium ion binding"/>
    <property type="evidence" value="ECO:0007669"/>
    <property type="project" value="TreeGrafter"/>
</dbReference>
<protein>
    <submittedName>
        <fullName evidence="4">Putative adp-ribosylation factor protein</fullName>
    </submittedName>
</protein>
<feature type="transmembrane region" description="Helical" evidence="3">
    <location>
        <begin position="480"/>
        <end position="502"/>
    </location>
</feature>
<keyword evidence="3" id="KW-0812">Transmembrane</keyword>
<comment type="subcellular location">
    <subcellularLocation>
        <location evidence="1">Cell membrane</location>
        <topology evidence="1">Multi-pass membrane protein</topology>
    </subcellularLocation>
</comment>
<keyword evidence="3" id="KW-1133">Transmembrane helix</keyword>
<evidence type="ECO:0000256" key="1">
    <source>
        <dbReference type="ARBA" id="ARBA00004651"/>
    </source>
</evidence>
<feature type="region of interest" description="Disordered" evidence="2">
    <location>
        <begin position="123"/>
        <end position="148"/>
    </location>
</feature>
<dbReference type="GO" id="GO:0015087">
    <property type="term" value="F:cobalt ion transmembrane transporter activity"/>
    <property type="evidence" value="ECO:0007669"/>
    <property type="project" value="TreeGrafter"/>
</dbReference>
<dbReference type="PANTHER" id="PTHR46494:SF1">
    <property type="entry name" value="CORA FAMILY METAL ION TRANSPORTER (EUROFUNG)"/>
    <property type="match status" value="1"/>
</dbReference>
<accession>R8BF39</accession>
<dbReference type="GeneID" id="19327212"/>
<dbReference type="EMBL" id="KB933247">
    <property type="protein sequence ID" value="EON97921.1"/>
    <property type="molecule type" value="Genomic_DNA"/>
</dbReference>
<sequence>MDEDPVPLQELGAQLRDKFKNFDDPQNYKELKEKAVQEGTKNFVVQFGANKAQIAIDLNEKELEQFLGGKKNKEMPIRWINLWDPSAQQECMKTIGHHYGFSTRLQATIATWGLARKQAQAEAAIKRQKSENEKVPVRPAKDPEEGLNGTVEKAQAMPRGFCPEDMGMFRLVQGTLNYFTIDHASRFMCIGANWLHERPNIHPHVSRHRKPALDLVRPNHWSWTALTNDSTVISFHEAPKYTIPDGVDQAQWRREELKKMRSNTIDLLSQLSEVGLVEYKTKIMASKAVRMDLKQREPRGGRHRAPTAMPDAPIEVEGSSNLFYYLFEDYASGVSILNQSREILADLTSQVTHINDRKNKDKDNSGIIKKLYDLNKELRQLRHLFESYEVLIKKIVALGIESSENMTASNHTIQLTTREVKLSQSAFDRFERLMDRLQILMLNTITEYLDEKNSLSNTYFNLIAQKDSQATARLTRSATLLAKLSVLFLPITFMTSYFSVSIPDLTDHYTARTYWIAFAVIGSLSIISLFFFSRVIVTVSDILDEYVKVVEEWWIRKILRKKQKKEEKDD</sequence>
<dbReference type="Gene3D" id="1.20.58.340">
    <property type="entry name" value="Magnesium transport protein CorA, transmembrane region"/>
    <property type="match status" value="1"/>
</dbReference>
<dbReference type="RefSeq" id="XP_007917273.1">
    <property type="nucleotide sequence ID" value="XM_007919082.1"/>
</dbReference>
<dbReference type="GO" id="GO:0015095">
    <property type="term" value="F:magnesium ion transmembrane transporter activity"/>
    <property type="evidence" value="ECO:0007669"/>
    <property type="project" value="TreeGrafter"/>
</dbReference>
<dbReference type="KEGG" id="tmn:UCRPA7_6545"/>
<dbReference type="HOGENOM" id="CLU_015417_2_0_1"/>
<evidence type="ECO:0000313" key="4">
    <source>
        <dbReference type="EMBL" id="EON97921.1"/>
    </source>
</evidence>
<dbReference type="eggNOG" id="ENOG502S0UJ">
    <property type="taxonomic scope" value="Eukaryota"/>
</dbReference>
<dbReference type="InterPro" id="IPR002523">
    <property type="entry name" value="MgTranspt_CorA/ZnTranspt_ZntB"/>
</dbReference>
<keyword evidence="3" id="KW-0472">Membrane</keyword>
<name>R8BF39_PHAM7</name>
<dbReference type="Proteomes" id="UP000014074">
    <property type="component" value="Unassembled WGS sequence"/>
</dbReference>
<feature type="compositionally biased region" description="Basic and acidic residues" evidence="2">
    <location>
        <begin position="124"/>
        <end position="144"/>
    </location>
</feature>
<keyword evidence="5" id="KW-1185">Reference proteome</keyword>
<dbReference type="OrthoDB" id="5430812at2759"/>
<dbReference type="GO" id="GO:0005886">
    <property type="term" value="C:plasma membrane"/>
    <property type="evidence" value="ECO:0007669"/>
    <property type="project" value="UniProtKB-SubCell"/>
</dbReference>
<gene>
    <name evidence="4" type="ORF">UCRPA7_6545</name>
</gene>
<proteinExistence type="predicted"/>
<organism evidence="4 5">
    <name type="scientific">Phaeoacremonium minimum (strain UCR-PA7)</name>
    <name type="common">Esca disease fungus</name>
    <name type="synonym">Togninia minima</name>
    <dbReference type="NCBI Taxonomy" id="1286976"/>
    <lineage>
        <taxon>Eukaryota</taxon>
        <taxon>Fungi</taxon>
        <taxon>Dikarya</taxon>
        <taxon>Ascomycota</taxon>
        <taxon>Pezizomycotina</taxon>
        <taxon>Sordariomycetes</taxon>
        <taxon>Sordariomycetidae</taxon>
        <taxon>Togniniales</taxon>
        <taxon>Togniniaceae</taxon>
        <taxon>Phaeoacremonium</taxon>
    </lineage>
</organism>
<reference evidence="5" key="1">
    <citation type="journal article" date="2013" name="Genome Announc.">
        <title>Draft genome sequence of the ascomycete Phaeoacremonium aleophilum strain UCR-PA7, a causal agent of the esca disease complex in grapevines.</title>
        <authorList>
            <person name="Blanco-Ulate B."/>
            <person name="Rolshausen P."/>
            <person name="Cantu D."/>
        </authorList>
    </citation>
    <scope>NUCLEOTIDE SEQUENCE [LARGE SCALE GENOMIC DNA]</scope>
    <source>
        <strain evidence="5">UCR-PA7</strain>
    </source>
</reference>
<feature type="transmembrane region" description="Helical" evidence="3">
    <location>
        <begin position="514"/>
        <end position="532"/>
    </location>
</feature>
<dbReference type="AlphaFoldDB" id="R8BF39"/>
<evidence type="ECO:0000313" key="5">
    <source>
        <dbReference type="Proteomes" id="UP000014074"/>
    </source>
</evidence>
<evidence type="ECO:0000256" key="2">
    <source>
        <dbReference type="SAM" id="MobiDB-lite"/>
    </source>
</evidence>
<dbReference type="GO" id="GO:0050897">
    <property type="term" value="F:cobalt ion binding"/>
    <property type="evidence" value="ECO:0007669"/>
    <property type="project" value="TreeGrafter"/>
</dbReference>
<dbReference type="PANTHER" id="PTHR46494">
    <property type="entry name" value="CORA FAMILY METAL ION TRANSPORTER (EUROFUNG)"/>
    <property type="match status" value="1"/>
</dbReference>
<evidence type="ECO:0000256" key="3">
    <source>
        <dbReference type="SAM" id="Phobius"/>
    </source>
</evidence>